<dbReference type="SUPFAM" id="SSF53335">
    <property type="entry name" value="S-adenosyl-L-methionine-dependent methyltransferases"/>
    <property type="match status" value="1"/>
</dbReference>
<dbReference type="Gene3D" id="3.40.50.150">
    <property type="entry name" value="Vaccinia Virus protein VP39"/>
    <property type="match status" value="1"/>
</dbReference>
<evidence type="ECO:0000313" key="5">
    <source>
        <dbReference type="Proteomes" id="UP000562045"/>
    </source>
</evidence>
<dbReference type="GO" id="GO:0032259">
    <property type="term" value="P:methylation"/>
    <property type="evidence" value="ECO:0007669"/>
    <property type="project" value="UniProtKB-KW"/>
</dbReference>
<dbReference type="GO" id="GO:0008168">
    <property type="term" value="F:methyltransferase activity"/>
    <property type="evidence" value="ECO:0007669"/>
    <property type="project" value="UniProtKB-KW"/>
</dbReference>
<sequence length="333" mass="35192">MSVTACPACGSPRLKNYRPSRRTGRNNFRCRGCGLVGWSDRADLVLPDTVGLDEISVEERAAWVASKRDHAAEAAQVEVLDELGARLEGGPQGRLLYDIGTGDGQFLAVASKRGYQVRGNDLMEANVVLAAQSHGVEVDLGDLAFLDVPAQDAVTMWCVLAHVADPEALLQSSFDLLKPGGTLFLQTPRRSKVDSAALRVSAAARGRMSRWVDRRIAPHHWHLHTAQSMSAALRAVGFVDVEVIPRARYSLNSGAYLASLGVPARAAGAVGRTTDRLIDRGWAPRIVLEAYARKPGTLAAPAAVPAVEQVPADGGSTGGEPKGPKPGGLAAAG</sequence>
<keyword evidence="3" id="KW-0489">Methyltransferase</keyword>
<name>A0A7Y9ZFV0_9ACTN</name>
<protein>
    <submittedName>
        <fullName evidence="3">SAM-dependent methyltransferase</fullName>
    </submittedName>
</protein>
<proteinExistence type="predicted"/>
<keyword evidence="1 3" id="KW-0808">Transferase</keyword>
<dbReference type="AlphaFoldDB" id="A0A7Y9ZFV0"/>
<dbReference type="EMBL" id="JACBZM010000001">
    <property type="protein sequence ID" value="NYI44075.1"/>
    <property type="molecule type" value="Genomic_DNA"/>
</dbReference>
<evidence type="ECO:0000256" key="2">
    <source>
        <dbReference type="SAM" id="MobiDB-lite"/>
    </source>
</evidence>
<reference evidence="4 6" key="1">
    <citation type="submission" date="2017-06" db="EMBL/GenBank/DDBJ databases">
        <title>Complete Genome Sequence of the Soil Carbazole-Degrading Bacterium Nocardioides aromaticivorans IC177.</title>
        <authorList>
            <person name="Vejarano F."/>
            <person name="Suzuki-Minakuchi C."/>
            <person name="Ohtsubo Y."/>
            <person name="Tsuda M."/>
            <person name="Okada K."/>
            <person name="Nojiri H."/>
        </authorList>
    </citation>
    <scope>NUCLEOTIDE SEQUENCE [LARGE SCALE GENOMIC DNA]</scope>
    <source>
        <strain evidence="4 6">IC177</strain>
    </source>
</reference>
<evidence type="ECO:0000313" key="6">
    <source>
        <dbReference type="Proteomes" id="UP000662818"/>
    </source>
</evidence>
<dbReference type="CDD" id="cd02440">
    <property type="entry name" value="AdoMet_MTases"/>
    <property type="match status" value="1"/>
</dbReference>
<gene>
    <name evidence="3" type="ORF">BJ993_001155</name>
    <name evidence="4" type="ORF">CFH99_20615</name>
</gene>
<dbReference type="InterPro" id="IPR029063">
    <property type="entry name" value="SAM-dependent_MTases_sf"/>
</dbReference>
<dbReference type="Proteomes" id="UP000662818">
    <property type="component" value="Chromosome"/>
</dbReference>
<dbReference type="Pfam" id="PF13489">
    <property type="entry name" value="Methyltransf_23"/>
    <property type="match status" value="1"/>
</dbReference>
<dbReference type="RefSeq" id="WP_179648046.1">
    <property type="nucleotide sequence ID" value="NZ_CP022295.1"/>
</dbReference>
<evidence type="ECO:0000313" key="4">
    <source>
        <dbReference type="EMBL" id="QSR28029.1"/>
    </source>
</evidence>
<feature type="region of interest" description="Disordered" evidence="2">
    <location>
        <begin position="309"/>
        <end position="333"/>
    </location>
</feature>
<accession>A0A7Y9ZFV0</accession>
<keyword evidence="6" id="KW-1185">Reference proteome</keyword>
<dbReference type="EMBL" id="CP022295">
    <property type="protein sequence ID" value="QSR28029.1"/>
    <property type="molecule type" value="Genomic_DNA"/>
</dbReference>
<dbReference type="Proteomes" id="UP000562045">
    <property type="component" value="Unassembled WGS sequence"/>
</dbReference>
<dbReference type="PANTHER" id="PTHR43861">
    <property type="entry name" value="TRANS-ACONITATE 2-METHYLTRANSFERASE-RELATED"/>
    <property type="match status" value="1"/>
</dbReference>
<evidence type="ECO:0000313" key="3">
    <source>
        <dbReference type="EMBL" id="NYI44075.1"/>
    </source>
</evidence>
<reference evidence="3 5" key="2">
    <citation type="submission" date="2020-07" db="EMBL/GenBank/DDBJ databases">
        <title>Sequencing the genomes of 1000 actinobacteria strains.</title>
        <authorList>
            <person name="Klenk H.-P."/>
        </authorList>
    </citation>
    <scope>NUCLEOTIDE SEQUENCE [LARGE SCALE GENOMIC DNA]</scope>
    <source>
        <strain evidence="3 5">DSM 15131</strain>
    </source>
</reference>
<dbReference type="PANTHER" id="PTHR43861:SF3">
    <property type="entry name" value="PUTATIVE (AFU_ORTHOLOGUE AFUA_2G14390)-RELATED"/>
    <property type="match status" value="1"/>
</dbReference>
<organism evidence="3 5">
    <name type="scientific">Nocardioides aromaticivorans</name>
    <dbReference type="NCBI Taxonomy" id="200618"/>
    <lineage>
        <taxon>Bacteria</taxon>
        <taxon>Bacillati</taxon>
        <taxon>Actinomycetota</taxon>
        <taxon>Actinomycetes</taxon>
        <taxon>Propionibacteriales</taxon>
        <taxon>Nocardioidaceae</taxon>
        <taxon>Nocardioides</taxon>
    </lineage>
</organism>
<evidence type="ECO:0000256" key="1">
    <source>
        <dbReference type="ARBA" id="ARBA00022679"/>
    </source>
</evidence>